<dbReference type="Proteomes" id="UP000053864">
    <property type="component" value="Unassembled WGS sequence"/>
</dbReference>
<reference evidence="1 2" key="1">
    <citation type="submission" date="2013-11" db="EMBL/GenBank/DDBJ databases">
        <title>The Genome Sequence of Phytophthora parasitica CJ05E6.</title>
        <authorList>
            <consortium name="The Broad Institute Genomics Platform"/>
            <person name="Russ C."/>
            <person name="Tyler B."/>
            <person name="Panabieres F."/>
            <person name="Shan W."/>
            <person name="Tripathy S."/>
            <person name="Grunwald N."/>
            <person name="Machado M."/>
            <person name="Johnson C.S."/>
            <person name="Arredondo F."/>
            <person name="Hong C."/>
            <person name="Coffey M."/>
            <person name="Young S.K."/>
            <person name="Zeng Q."/>
            <person name="Gargeya S."/>
            <person name="Fitzgerald M."/>
            <person name="Abouelleil A."/>
            <person name="Alvarado L."/>
            <person name="Chapman S.B."/>
            <person name="Gainer-Dewar J."/>
            <person name="Goldberg J."/>
            <person name="Griggs A."/>
            <person name="Gujja S."/>
            <person name="Hansen M."/>
            <person name="Howarth C."/>
            <person name="Imamovic A."/>
            <person name="Ireland A."/>
            <person name="Larimer J."/>
            <person name="McCowan C."/>
            <person name="Murphy C."/>
            <person name="Pearson M."/>
            <person name="Poon T.W."/>
            <person name="Priest M."/>
            <person name="Roberts A."/>
            <person name="Saif S."/>
            <person name="Shea T."/>
            <person name="Sykes S."/>
            <person name="Wortman J."/>
            <person name="Nusbaum C."/>
            <person name="Birren B."/>
        </authorList>
    </citation>
    <scope>NUCLEOTIDE SEQUENCE [LARGE SCALE GENOMIC DNA]</scope>
    <source>
        <strain evidence="1 2">CJ05E6</strain>
    </source>
</reference>
<gene>
    <name evidence="1" type="ORF">L916_08552</name>
</gene>
<evidence type="ECO:0000313" key="2">
    <source>
        <dbReference type="Proteomes" id="UP000053864"/>
    </source>
</evidence>
<proteinExistence type="predicted"/>
<accession>W2J3A6</accession>
<dbReference type="EMBL" id="KI672885">
    <property type="protein sequence ID" value="ETL40232.1"/>
    <property type="molecule type" value="Genomic_DNA"/>
</dbReference>
<protein>
    <submittedName>
        <fullName evidence="1">Uncharacterized protein</fullName>
    </submittedName>
</protein>
<sequence>MVSPFYVILVMILVMVSPIRLVLAKIQPILDVIWRPIRRWR</sequence>
<organism evidence="1 2">
    <name type="scientific">Phytophthora nicotianae</name>
    <name type="common">Potato buckeye rot agent</name>
    <name type="synonym">Phytophthora parasitica</name>
    <dbReference type="NCBI Taxonomy" id="4792"/>
    <lineage>
        <taxon>Eukaryota</taxon>
        <taxon>Sar</taxon>
        <taxon>Stramenopiles</taxon>
        <taxon>Oomycota</taxon>
        <taxon>Peronosporomycetes</taxon>
        <taxon>Peronosporales</taxon>
        <taxon>Peronosporaceae</taxon>
        <taxon>Phytophthora</taxon>
    </lineage>
</organism>
<name>W2J3A6_PHYNI</name>
<dbReference type="AlphaFoldDB" id="W2J3A6"/>
<evidence type="ECO:0000313" key="1">
    <source>
        <dbReference type="EMBL" id="ETL40232.1"/>
    </source>
</evidence>